<comment type="caution">
    <text evidence="1">The sequence shown here is derived from an EMBL/GenBank/DDBJ whole genome shotgun (WGS) entry which is preliminary data.</text>
</comment>
<dbReference type="Proteomes" id="UP000663854">
    <property type="component" value="Unassembled WGS sequence"/>
</dbReference>
<protein>
    <submittedName>
        <fullName evidence="1">Uncharacterized protein</fullName>
    </submittedName>
</protein>
<accession>A0A814SJ46</accession>
<evidence type="ECO:0000313" key="2">
    <source>
        <dbReference type="EMBL" id="CAF1385277.1"/>
    </source>
</evidence>
<organism evidence="1 3">
    <name type="scientific">Rotaria sordida</name>
    <dbReference type="NCBI Taxonomy" id="392033"/>
    <lineage>
        <taxon>Eukaryota</taxon>
        <taxon>Metazoa</taxon>
        <taxon>Spiralia</taxon>
        <taxon>Gnathifera</taxon>
        <taxon>Rotifera</taxon>
        <taxon>Eurotatoria</taxon>
        <taxon>Bdelloidea</taxon>
        <taxon>Philodinida</taxon>
        <taxon>Philodinidae</taxon>
        <taxon>Rotaria</taxon>
    </lineage>
</organism>
<dbReference type="EMBL" id="CAJNOL010001579">
    <property type="protein sequence ID" value="CAF1385277.1"/>
    <property type="molecule type" value="Genomic_DNA"/>
</dbReference>
<evidence type="ECO:0000313" key="1">
    <source>
        <dbReference type="EMBL" id="CAF1148860.1"/>
    </source>
</evidence>
<reference evidence="1" key="1">
    <citation type="submission" date="2021-02" db="EMBL/GenBank/DDBJ databases">
        <authorList>
            <person name="Nowell W R."/>
        </authorList>
    </citation>
    <scope>NUCLEOTIDE SEQUENCE</scope>
</reference>
<evidence type="ECO:0000313" key="3">
    <source>
        <dbReference type="Proteomes" id="UP000663854"/>
    </source>
</evidence>
<dbReference type="AlphaFoldDB" id="A0A814SJ46"/>
<dbReference type="Proteomes" id="UP000663870">
    <property type="component" value="Unassembled WGS sequence"/>
</dbReference>
<evidence type="ECO:0000313" key="4">
    <source>
        <dbReference type="Proteomes" id="UP000663870"/>
    </source>
</evidence>
<sequence length="221" mass="25305">MSVPGSKPDFITDDECYINCPNKRTAYEWHLNDRNDFALKKAKKFRLQYEKLYVARHWLITVLLRLNTTVKDLVYAILKGYLNDVNMPADRNIWEDIIQDLKTAGAENEPTYILRAYSRSQTFSKRINNDMAKNTYHELKLYCTSLNCNVLARTQDASRTSVCSPVILITAVTITTMSYLRILTFLVTISIVTSADVVVSISTKAPDSSFYPYISHPSQPQ</sequence>
<proteinExistence type="predicted"/>
<name>A0A814SJ46_9BILA</name>
<keyword evidence="4" id="KW-1185">Reference proteome</keyword>
<dbReference type="EMBL" id="CAJNOH010000924">
    <property type="protein sequence ID" value="CAF1148860.1"/>
    <property type="molecule type" value="Genomic_DNA"/>
</dbReference>
<gene>
    <name evidence="2" type="ORF">JXQ802_LOCUS33905</name>
    <name evidence="1" type="ORF">PYM288_LOCUS22114</name>
</gene>